<proteinExistence type="inferred from homology"/>
<dbReference type="PANTHER" id="PTHR30046:SF2">
    <property type="entry name" value="YOP PROTEINS TRANSLOCATION LIPOPROTEIN J"/>
    <property type="match status" value="1"/>
</dbReference>
<dbReference type="Gene3D" id="3.30.300.30">
    <property type="match status" value="1"/>
</dbReference>
<dbReference type="PRINTS" id="PR01338">
    <property type="entry name" value="TYPE3OMKPROT"/>
</dbReference>
<feature type="region of interest" description="Disordered" evidence="9">
    <location>
        <begin position="260"/>
        <end position="305"/>
    </location>
</feature>
<dbReference type="Proteomes" id="UP000214720">
    <property type="component" value="Unassembled WGS sequence"/>
</dbReference>
<dbReference type="RefSeq" id="WP_089161759.1">
    <property type="nucleotide sequence ID" value="NZ_MTHB01000110.1"/>
</dbReference>
<accession>A0A226X1R0</accession>
<protein>
    <recommendedName>
        <fullName evidence="8">Lipoprotein</fullName>
    </recommendedName>
</protein>
<evidence type="ECO:0000313" key="12">
    <source>
        <dbReference type="Proteomes" id="UP000214720"/>
    </source>
</evidence>
<feature type="transmembrane region" description="Helical" evidence="8">
    <location>
        <begin position="229"/>
        <end position="248"/>
    </location>
</feature>
<dbReference type="PANTHER" id="PTHR30046">
    <property type="entry name" value="FLAGELLAR M-RING PROTEIN"/>
    <property type="match status" value="1"/>
</dbReference>
<evidence type="ECO:0000256" key="4">
    <source>
        <dbReference type="ARBA" id="ARBA00023136"/>
    </source>
</evidence>
<evidence type="ECO:0000256" key="5">
    <source>
        <dbReference type="ARBA" id="ARBA00023139"/>
    </source>
</evidence>
<dbReference type="InterPro" id="IPR045851">
    <property type="entry name" value="AMP-bd_C_sf"/>
</dbReference>
<feature type="domain" description="Flagellar M-ring N-terminal" evidence="10">
    <location>
        <begin position="20"/>
        <end position="183"/>
    </location>
</feature>
<comment type="similarity">
    <text evidence="2 8">Belongs to the YscJ lipoprotein family.</text>
</comment>
<evidence type="ECO:0000256" key="8">
    <source>
        <dbReference type="RuleBase" id="RU364102"/>
    </source>
</evidence>
<dbReference type="NCBIfam" id="TIGR02544">
    <property type="entry name" value="III_secr_YscJ"/>
    <property type="match status" value="1"/>
</dbReference>
<name>A0A226X1R0_CABSO</name>
<sequence length="305" mass="33168">MRRALILLPVVLFLVGCRTSLFEGLDEDQANRIIAALSHHGISGYKERNADRTWNISVDDTDAVVATELASAYALPRGGHANLGDLFSRQGLISSPEEDRIRYVYGLSQEMSETLEKIDGVLLARVHIVLPEKDPMDPAKDTLPSASVMMRYRSDYNLELMRDRIRALVAGSVEGLTPERVSLTLLAVTPVLSFPSNCADGADVASAAGAVDATACERDSSKASMRATAMLYVSAVVVLLVAGFMWLWHSEKRTWFKRKTRGLPPEDSRPPVHNGQHDASDANTDDTADAGTPPSKSTTRIGSDT</sequence>
<dbReference type="Gene3D" id="3.30.70.1530">
    <property type="entry name" value="Hypothetical protein rpa1041"/>
    <property type="match status" value="1"/>
</dbReference>
<evidence type="ECO:0000256" key="2">
    <source>
        <dbReference type="ARBA" id="ARBA00009509"/>
    </source>
</evidence>
<evidence type="ECO:0000259" key="10">
    <source>
        <dbReference type="Pfam" id="PF01514"/>
    </source>
</evidence>
<evidence type="ECO:0000313" key="11">
    <source>
        <dbReference type="EMBL" id="OXC76947.1"/>
    </source>
</evidence>
<dbReference type="EMBL" id="MTHB01000110">
    <property type="protein sequence ID" value="OXC76947.1"/>
    <property type="molecule type" value="Genomic_DNA"/>
</dbReference>
<organism evidence="11 12">
    <name type="scientific">Caballeronia sordidicola</name>
    <name type="common">Burkholderia sordidicola</name>
    <dbReference type="NCBI Taxonomy" id="196367"/>
    <lineage>
        <taxon>Bacteria</taxon>
        <taxon>Pseudomonadati</taxon>
        <taxon>Pseudomonadota</taxon>
        <taxon>Betaproteobacteria</taxon>
        <taxon>Burkholderiales</taxon>
        <taxon>Burkholderiaceae</taxon>
        <taxon>Caballeronia</taxon>
    </lineage>
</organism>
<comment type="caution">
    <text evidence="11">The sequence shown here is derived from an EMBL/GenBank/DDBJ whole genome shotgun (WGS) entry which is preliminary data.</text>
</comment>
<keyword evidence="8" id="KW-0812">Transmembrane</keyword>
<keyword evidence="4 8" id="KW-0472">Membrane</keyword>
<keyword evidence="7 8" id="KW-0449">Lipoprotein</keyword>
<evidence type="ECO:0000256" key="6">
    <source>
        <dbReference type="ARBA" id="ARBA00023237"/>
    </source>
</evidence>
<dbReference type="InterPro" id="IPR006182">
    <property type="entry name" value="FliF_N_dom"/>
</dbReference>
<dbReference type="InterPro" id="IPR003282">
    <property type="entry name" value="T3SS_SctJ"/>
</dbReference>
<dbReference type="OrthoDB" id="115186at2"/>
<dbReference type="PROSITE" id="PS51257">
    <property type="entry name" value="PROKAR_LIPOPROTEIN"/>
    <property type="match status" value="1"/>
</dbReference>
<evidence type="ECO:0000256" key="3">
    <source>
        <dbReference type="ARBA" id="ARBA00022729"/>
    </source>
</evidence>
<dbReference type="Pfam" id="PF01514">
    <property type="entry name" value="YscJ_FliF"/>
    <property type="match status" value="1"/>
</dbReference>
<keyword evidence="6 8" id="KW-0998">Cell outer membrane</keyword>
<dbReference type="GO" id="GO:0009306">
    <property type="term" value="P:protein secretion"/>
    <property type="evidence" value="ECO:0007669"/>
    <property type="project" value="InterPro"/>
</dbReference>
<keyword evidence="3 8" id="KW-0732">Signal</keyword>
<dbReference type="AlphaFoldDB" id="A0A226X1R0"/>
<gene>
    <name evidence="11" type="ORF">BSU04_18220</name>
</gene>
<feature type="compositionally biased region" description="Basic and acidic residues" evidence="9">
    <location>
        <begin position="264"/>
        <end position="280"/>
    </location>
</feature>
<evidence type="ECO:0000256" key="9">
    <source>
        <dbReference type="SAM" id="MobiDB-lite"/>
    </source>
</evidence>
<comment type="subcellular location">
    <subcellularLocation>
        <location evidence="1">Cell outer membrane</location>
        <topology evidence="1">Lipid-anchor</topology>
    </subcellularLocation>
</comment>
<dbReference type="InterPro" id="IPR043427">
    <property type="entry name" value="YscJ/FliF"/>
</dbReference>
<dbReference type="GO" id="GO:0009279">
    <property type="term" value="C:cell outer membrane"/>
    <property type="evidence" value="ECO:0007669"/>
    <property type="project" value="UniProtKB-SubCell"/>
</dbReference>
<evidence type="ECO:0000256" key="1">
    <source>
        <dbReference type="ARBA" id="ARBA00004459"/>
    </source>
</evidence>
<reference evidence="12" key="1">
    <citation type="submission" date="2017-01" db="EMBL/GenBank/DDBJ databases">
        <title>Genome Analysis of Deinococcus marmoris KOPRI26562.</title>
        <authorList>
            <person name="Kim J.H."/>
            <person name="Oh H.-M."/>
        </authorList>
    </citation>
    <scope>NUCLEOTIDE SEQUENCE [LARGE SCALE GENOMIC DNA]</scope>
    <source>
        <strain evidence="12">PAMC 26633</strain>
    </source>
</reference>
<keyword evidence="5 8" id="KW-0564">Palmitate</keyword>
<feature type="compositionally biased region" description="Polar residues" evidence="9">
    <location>
        <begin position="294"/>
        <end position="305"/>
    </location>
</feature>
<evidence type="ECO:0000256" key="7">
    <source>
        <dbReference type="ARBA" id="ARBA00023288"/>
    </source>
</evidence>
<keyword evidence="8" id="KW-1133">Transmembrane helix</keyword>